<keyword evidence="1" id="KW-0732">Signal</keyword>
<accession>A0ABX4ZNJ2</accession>
<feature type="chain" id="PRO_5045383127" description="Invasion associated locus B family protein" evidence="1">
    <location>
        <begin position="31"/>
        <end position="203"/>
    </location>
</feature>
<dbReference type="EMBL" id="LMYI01000004">
    <property type="protein sequence ID" value="POS64054.1"/>
    <property type="molecule type" value="Genomic_DNA"/>
</dbReference>
<keyword evidence="3" id="KW-1185">Reference proteome</keyword>
<protein>
    <recommendedName>
        <fullName evidence="4">Invasion associated locus B family protein</fullName>
    </recommendedName>
</protein>
<evidence type="ECO:0000256" key="1">
    <source>
        <dbReference type="SAM" id="SignalP"/>
    </source>
</evidence>
<gene>
    <name evidence="2" type="ORF">ASQ42_03295</name>
</gene>
<sequence>MDVVGSIMKQSLKIMVLSALTVAGLSVACAADTAQPSPVVMSGTVGEWGYRCVFPPNSPAKGPQFCLMQQSLMMRGDGGKAEPLGAVILARATEDVDRKPIAGRPWRVTAMVPLALSLKTDARIAVEGQSPVRLQWQSCISTGCMASADLSAVQAEQFARGQTGHIMVDKVSEGTLTINFALDGASAAMQQIDGWIQHSPFYR</sequence>
<dbReference type="Proteomes" id="UP000237218">
    <property type="component" value="Unassembled WGS sequence"/>
</dbReference>
<dbReference type="InterPro" id="IPR038696">
    <property type="entry name" value="IalB_sf"/>
</dbReference>
<dbReference type="InterPro" id="IPR010642">
    <property type="entry name" value="Invasion_prot_B"/>
</dbReference>
<comment type="caution">
    <text evidence="2">The sequence shown here is derived from an EMBL/GenBank/DDBJ whole genome shotgun (WGS) entry which is preliminary data.</text>
</comment>
<evidence type="ECO:0000313" key="3">
    <source>
        <dbReference type="Proteomes" id="UP000237218"/>
    </source>
</evidence>
<organism evidence="2 3">
    <name type="scientific">Parasaccharibacter apium</name>
    <dbReference type="NCBI Taxonomy" id="1510841"/>
    <lineage>
        <taxon>Bacteria</taxon>
        <taxon>Pseudomonadati</taxon>
        <taxon>Pseudomonadota</taxon>
        <taxon>Alphaproteobacteria</taxon>
        <taxon>Acetobacterales</taxon>
        <taxon>Acetobacteraceae</taxon>
        <taxon>Parasaccharibacter</taxon>
    </lineage>
</organism>
<proteinExistence type="predicted"/>
<reference evidence="2 3" key="1">
    <citation type="submission" date="2018-02" db="EMBL/GenBank/DDBJ databases">
        <title>Draft genome sequences of four Parasaccharibacter apium strains isolated from honey bees.</title>
        <authorList>
            <person name="Corby-Harris V.L."/>
            <person name="Anderson K.E."/>
        </authorList>
    </citation>
    <scope>NUCLEOTIDE SEQUENCE [LARGE SCALE GENOMIC DNA]</scope>
    <source>
        <strain evidence="2 3">B8</strain>
    </source>
</reference>
<dbReference type="Gene3D" id="2.60.40.1880">
    <property type="entry name" value="Invasion associated locus B (IalB) protein"/>
    <property type="match status" value="1"/>
</dbReference>
<name>A0ABX4ZNJ2_9PROT</name>
<dbReference type="Pfam" id="PF06776">
    <property type="entry name" value="IalB"/>
    <property type="match status" value="1"/>
</dbReference>
<evidence type="ECO:0000313" key="2">
    <source>
        <dbReference type="EMBL" id="POS64054.1"/>
    </source>
</evidence>
<feature type="signal peptide" evidence="1">
    <location>
        <begin position="1"/>
        <end position="30"/>
    </location>
</feature>
<evidence type="ECO:0008006" key="4">
    <source>
        <dbReference type="Google" id="ProtNLM"/>
    </source>
</evidence>